<dbReference type="Pfam" id="PF01616">
    <property type="entry name" value="Orbi_NS3"/>
    <property type="match status" value="1"/>
</dbReference>
<name>A0A6M3SN61_9REOV</name>
<gene>
    <name evidence="3" type="primary">NS3</name>
</gene>
<keyword evidence="2" id="KW-1133">Transmembrane helix</keyword>
<accession>A0A6M3SN61</accession>
<comment type="similarity">
    <text evidence="1">Belongs to the orbivirus NS3 family.</text>
</comment>
<keyword evidence="2" id="KW-0812">Transmembrane</keyword>
<reference evidence="3" key="1">
    <citation type="submission" date="2020-04" db="EMBL/GenBank/DDBJ databases">
        <title>Genome Sequencing of CHeRI orbivirus 3.4 Isolated from a Dead White-tailed Deer (Odocoileus virginianus) in Florida, USA.</title>
        <authorList>
            <person name="Rodrigues T.C.S."/>
            <person name="Lednicky J.A."/>
            <person name="Loeb J.C."/>
            <person name="Campos Krauer J.M."/>
            <person name="Wisely S.M.M."/>
            <person name="Subramaniam K."/>
            <person name="Waltzek T.B."/>
        </authorList>
    </citation>
    <scope>NUCLEOTIDE SEQUENCE</scope>
    <source>
        <strain evidence="3">OV895</strain>
    </source>
</reference>
<evidence type="ECO:0000256" key="1">
    <source>
        <dbReference type="ARBA" id="ARBA00006302"/>
    </source>
</evidence>
<evidence type="ECO:0000256" key="2">
    <source>
        <dbReference type="SAM" id="Phobius"/>
    </source>
</evidence>
<dbReference type="EMBL" id="MT341510">
    <property type="protein sequence ID" value="QJD39000.1"/>
    <property type="molecule type" value="Genomic_RNA"/>
</dbReference>
<keyword evidence="2" id="KW-0472">Membrane</keyword>
<proteinExistence type="inferred from homology"/>
<feature type="transmembrane region" description="Helical" evidence="2">
    <location>
        <begin position="120"/>
        <end position="141"/>
    </location>
</feature>
<sequence length="249" mass="27419">MHAAISTTKRDQSIPMLAVVPATAPQYDEITEKQPLKKETSFNLQMPDLTSGKAVALDVLTSALGSGSGTDEITRRERAAYGSATTALNEDKNTRALRVYMNNQILPRLKNKLRTCTIKYRILLVIEVLLALISMVIFGVTVSNDTETAVNAWIKEKGLKVGMSVISMVCTLILLFVSRVVGALSELIKRLKREIIKRETYNHVAEAMVVETKTQSMDAVTRESTRRDTAWISAPGTVIPVGGWQLQAV</sequence>
<protein>
    <submittedName>
        <fullName evidence="3">NS3</fullName>
    </submittedName>
</protein>
<organism evidence="3">
    <name type="scientific">CHeRI orbivirus 3-4</name>
    <dbReference type="NCBI Taxonomy" id="2729576"/>
    <lineage>
        <taxon>Viruses</taxon>
        <taxon>Riboviria</taxon>
        <taxon>Orthornavirae</taxon>
        <taxon>Duplornaviricota</taxon>
        <taxon>Resentoviricetes</taxon>
        <taxon>Reovirales</taxon>
        <taxon>Sedoreoviridae</taxon>
        <taxon>Orbivirus</taxon>
    </lineage>
</organism>
<evidence type="ECO:0000313" key="3">
    <source>
        <dbReference type="EMBL" id="QJD39000.1"/>
    </source>
</evidence>
<feature type="transmembrane region" description="Helical" evidence="2">
    <location>
        <begin position="161"/>
        <end position="188"/>
    </location>
</feature>
<dbReference type="InterPro" id="IPR002565">
    <property type="entry name" value="Orbi_NS3"/>
</dbReference>